<dbReference type="RefSeq" id="XP_020118126.1">
    <property type="nucleotide sequence ID" value="XM_020268996.1"/>
</dbReference>
<gene>
    <name evidence="2" type="ORF">UA08_06691</name>
</gene>
<evidence type="ECO:0000256" key="1">
    <source>
        <dbReference type="SAM" id="MobiDB-lite"/>
    </source>
</evidence>
<feature type="region of interest" description="Disordered" evidence="1">
    <location>
        <begin position="142"/>
        <end position="162"/>
    </location>
</feature>
<dbReference type="Proteomes" id="UP000214365">
    <property type="component" value="Unassembled WGS sequence"/>
</dbReference>
<comment type="caution">
    <text evidence="2">The sequence shown here is derived from an EMBL/GenBank/DDBJ whole genome shotgun (WGS) entry which is preliminary data.</text>
</comment>
<organism evidence="2 3">
    <name type="scientific">Talaromyces atroroseus</name>
    <dbReference type="NCBI Taxonomy" id="1441469"/>
    <lineage>
        <taxon>Eukaryota</taxon>
        <taxon>Fungi</taxon>
        <taxon>Dikarya</taxon>
        <taxon>Ascomycota</taxon>
        <taxon>Pezizomycotina</taxon>
        <taxon>Eurotiomycetes</taxon>
        <taxon>Eurotiomycetidae</taxon>
        <taxon>Eurotiales</taxon>
        <taxon>Trichocomaceae</taxon>
        <taxon>Talaromyces</taxon>
        <taxon>Talaromyces sect. Trachyspermi</taxon>
    </lineage>
</organism>
<feature type="region of interest" description="Disordered" evidence="1">
    <location>
        <begin position="347"/>
        <end position="422"/>
    </location>
</feature>
<sequence>MAGAGSPSLLVADVHSTAQSVDEIKEYEKILKISHDIFAGTHPRLKVPEQFICKAPSRTLQSSIAPTSLENAGPHQARATPAAPLPTESRVPHIKPTSSSVASSIGPKSTSGIDPIFLTKSDDLVRAEIQLQRKRIENALKEQAERSKFDTRQRTAAHEGRPDVDVSDVLNQALEIVKPFPSPDISGTNDAMIPSDSVDENSLYSSRAPDSPLTWDYEKHTLTELDRQGRGLAEREKTAHHIDARRVAEIDPHTLQGTTDQAILPQGLNQPTRGKKHKQQQQQEELLLDEPEYSPPEPTVPMVDNRGDDEYQPPEVIDSARQNTLRQVGQGLAQQSPNVRVVRNHITSPAAPQPSRVSPLATAKGPSVQRMLHTTSAPRDYSEGGPSELYSGQTSPEGPPSQQLLPRKRRRVQEPRETAGMRIVDTPEPHIKLEPVSPPPFHDTASRPYLSSERPVYIDISSPRYASSTERREVISKEPAYELDRYGSSGHEFDSAAEASVRAVSRLSVRRPMRDSQDLRRVASLHNARNPDNTSREFIEPVIRPQSARASPYLVVERQPSEKPAYYEDVAPTYSRRYAHYDEYPLPSRYREYYVEDDAGRRFVEPGPARRIVVDEYGNQYYEMVPASKVRPTPSIPARVVRPDEYAERAYVRSGSIRGASIVEDGYGNRRYIQEMAPPPTGTYRRVAEHGRNAGESQRLYPSRAVESAFRSGSVAVDYAPRQATYIEEEIPRDRLVRTSSVRPPPSRYEQHRVQSVRPTGREMSVYMDEDSHSVAREYSERPGYTAVRPEREGRYITDEDGTRLAIDGARDVVHRVVPRY</sequence>
<reference evidence="2 3" key="1">
    <citation type="submission" date="2015-06" db="EMBL/GenBank/DDBJ databases">
        <title>Talaromyces atroroseus IBT 11181 draft genome.</title>
        <authorList>
            <person name="Rasmussen K.B."/>
            <person name="Rasmussen S."/>
            <person name="Petersen B."/>
            <person name="Sicheritz-Ponten T."/>
            <person name="Mortensen U.H."/>
            <person name="Thrane U."/>
        </authorList>
    </citation>
    <scope>NUCLEOTIDE SEQUENCE [LARGE SCALE GENOMIC DNA]</scope>
    <source>
        <strain evidence="2 3">IBT 11181</strain>
    </source>
</reference>
<dbReference type="EMBL" id="LFMY01000010">
    <property type="protein sequence ID" value="OKL58005.1"/>
    <property type="molecule type" value="Genomic_DNA"/>
</dbReference>
<dbReference type="OrthoDB" id="5333304at2759"/>
<feature type="compositionally biased region" description="Polar residues" evidence="1">
    <location>
        <begin position="255"/>
        <end position="272"/>
    </location>
</feature>
<name>A0A225AUB6_TALAT</name>
<keyword evidence="3" id="KW-1185">Reference proteome</keyword>
<proteinExistence type="predicted"/>
<feature type="region of interest" description="Disordered" evidence="1">
    <location>
        <begin position="248"/>
        <end position="320"/>
    </location>
</feature>
<feature type="compositionally biased region" description="Polar residues" evidence="1">
    <location>
        <begin position="96"/>
        <end position="108"/>
    </location>
</feature>
<dbReference type="AlphaFoldDB" id="A0A225AUB6"/>
<dbReference type="GeneID" id="31006446"/>
<feature type="compositionally biased region" description="Basic and acidic residues" evidence="1">
    <location>
        <begin position="412"/>
        <end position="422"/>
    </location>
</feature>
<evidence type="ECO:0000313" key="3">
    <source>
        <dbReference type="Proteomes" id="UP000214365"/>
    </source>
</evidence>
<evidence type="ECO:0000313" key="2">
    <source>
        <dbReference type="EMBL" id="OKL58005.1"/>
    </source>
</evidence>
<feature type="compositionally biased region" description="Polar residues" evidence="1">
    <location>
        <begin position="390"/>
        <end position="404"/>
    </location>
</feature>
<feature type="region of interest" description="Disordered" evidence="1">
    <location>
        <begin position="181"/>
        <end position="209"/>
    </location>
</feature>
<accession>A0A225AUB6</accession>
<protein>
    <submittedName>
        <fullName evidence="2">Uncharacterized protein</fullName>
    </submittedName>
</protein>
<feature type="region of interest" description="Disordered" evidence="1">
    <location>
        <begin position="68"/>
        <end position="108"/>
    </location>
</feature>